<organism evidence="13">
    <name type="scientific">Eubosmina coregoni</name>
    <dbReference type="NCBI Taxonomy" id="186181"/>
    <lineage>
        <taxon>Eukaryota</taxon>
        <taxon>Metazoa</taxon>
        <taxon>Ecdysozoa</taxon>
        <taxon>Arthropoda</taxon>
        <taxon>Crustacea</taxon>
        <taxon>Branchiopoda</taxon>
        <taxon>Diplostraca</taxon>
        <taxon>Cladocera</taxon>
        <taxon>Anomopoda</taxon>
        <taxon>Bosminidae</taxon>
        <taxon>Eubosmina</taxon>
    </lineage>
</organism>
<feature type="domain" description="Glycosyl transferase family 1" evidence="11">
    <location>
        <begin position="211"/>
        <end position="377"/>
    </location>
</feature>
<dbReference type="EC" id="2.4.1.132" evidence="10"/>
<name>A0A4Y7LMI7_9CRUS</name>
<dbReference type="PANTHER" id="PTHR45918">
    <property type="entry name" value="ALPHA-1,3/1,6-MANNOSYLTRANSFERASE ALG2"/>
    <property type="match status" value="1"/>
</dbReference>
<evidence type="ECO:0000256" key="5">
    <source>
        <dbReference type="ARBA" id="ARBA00022824"/>
    </source>
</evidence>
<dbReference type="InterPro" id="IPR001296">
    <property type="entry name" value="Glyco_trans_1"/>
</dbReference>
<dbReference type="Pfam" id="PF13439">
    <property type="entry name" value="Glyco_transf_4"/>
    <property type="match status" value="1"/>
</dbReference>
<dbReference type="AlphaFoldDB" id="A0A4Y7LMI7"/>
<dbReference type="GO" id="GO:0004378">
    <property type="term" value="F:GDP-Man:Man(1)GlcNAc(2)-PP-Dol alpha-1,3-mannosyltransferase activity"/>
    <property type="evidence" value="ECO:0007669"/>
    <property type="project" value="UniProtKB-UniRule"/>
</dbReference>
<keyword evidence="5" id="KW-0256">Endoplasmic reticulum</keyword>
<comment type="pathway">
    <text evidence="1 10">Protein modification; protein glycosylation.</text>
</comment>
<comment type="subcellular location">
    <subcellularLocation>
        <location evidence="10">Endoplasmic reticulum membrane</location>
        <topology evidence="10">Single-pass membrane protein</topology>
    </subcellularLocation>
</comment>
<evidence type="ECO:0000256" key="7">
    <source>
        <dbReference type="ARBA" id="ARBA00023136"/>
    </source>
</evidence>
<evidence type="ECO:0000256" key="9">
    <source>
        <dbReference type="ARBA" id="ARBA00045104"/>
    </source>
</evidence>
<comment type="catalytic activity">
    <reaction evidence="9 10">
        <text>an alpha-D-Man-(1-&gt;3)-beta-D-Man-(1-&gt;4)-beta-D-GlcNAc-(1-&gt;4)-alpha-D-GlcNAc-diphospho-di-trans,poly-cis-dolichol + GDP-alpha-D-mannose = an alpha-D-Man-(1-&gt;3)-[alpha-D-Man-(1-&gt;6)]-beta-D-Man-(1-&gt;4)-beta-D-GlcNAc-(1-&gt;4)-alpha-D-GlcNAc-diphospho-di-trans,poly-cis-dolichol + GDP + H(+)</text>
        <dbReference type="Rhea" id="RHEA:29519"/>
        <dbReference type="Rhea" id="RHEA-COMP:19513"/>
        <dbReference type="Rhea" id="RHEA-COMP:19515"/>
        <dbReference type="ChEBI" id="CHEBI:15378"/>
        <dbReference type="ChEBI" id="CHEBI:57527"/>
        <dbReference type="ChEBI" id="CHEBI:58189"/>
        <dbReference type="ChEBI" id="CHEBI:132510"/>
        <dbReference type="ChEBI" id="CHEBI:132511"/>
        <dbReference type="EC" id="2.4.1.257"/>
    </reaction>
    <physiologicalReaction direction="left-to-right" evidence="9 10">
        <dbReference type="Rhea" id="RHEA:29520"/>
    </physiologicalReaction>
</comment>
<dbReference type="GO" id="GO:0102704">
    <property type="term" value="F:GDP-Man:Man(2)GlcNAc(2)-PP-Dol alpha-1,6-mannosyltransferase activity"/>
    <property type="evidence" value="ECO:0007669"/>
    <property type="project" value="UniProtKB-UniRule"/>
</dbReference>
<dbReference type="GO" id="GO:0005789">
    <property type="term" value="C:endoplasmic reticulum membrane"/>
    <property type="evidence" value="ECO:0007669"/>
    <property type="project" value="UniProtKB-SubCell"/>
</dbReference>
<comment type="function">
    <text evidence="10">Mannosylates Man(2)GlcNAc(2)-dolichol diphosphate and Man(1)GlcNAc(2)-dolichol diphosphate to form Man(3)GlcNAc(2)-dolichol diphosphate.</text>
</comment>
<dbReference type="PANTHER" id="PTHR45918:SF1">
    <property type="entry name" value="ALPHA-1,3_1,6-MANNOSYLTRANSFERASE ALG2"/>
    <property type="match status" value="1"/>
</dbReference>
<keyword evidence="2 10" id="KW-0328">Glycosyltransferase</keyword>
<evidence type="ECO:0000256" key="3">
    <source>
        <dbReference type="ARBA" id="ARBA00022679"/>
    </source>
</evidence>
<evidence type="ECO:0000313" key="13">
    <source>
        <dbReference type="EMBL" id="SVE69801.1"/>
    </source>
</evidence>
<sequence>MVKVVFLHPDLGIGGAERLVVDAALALKSKGHQVHVVTSHHDPSHCFPETRDGIIPITVSGDWLPRSFFGKFFALCAYIRMIWASFYTVFCSGLCPQVFFCDQVSICIPVLKLFTKEPVLFYCHFPDLLLASHRHWFQKIYRAPLDYLEEKTTGLANLAVVNSHFTAGIYRDTFKSLQQRPQVLYPSLNFQTFDRPCSTTMENVIGSDKQPNFVFLSINRYERKKNLGLAIKAFALLKSNIGGSDIHLIMAGGYDERLVENVDYHQELKQLAASLGLSDCITFLRSPDDDIKTCLLRQTDALLYTPDREHFGIVPLEAMYCELPVVAVNSGGPLETVEDNQTGFLCYPTAEDFAAKMQFYYENRKQAKEMGGRGRERVINNFSFDSFSRQLNELIVSLVAQ</sequence>
<evidence type="ECO:0000256" key="6">
    <source>
        <dbReference type="ARBA" id="ARBA00022989"/>
    </source>
</evidence>
<evidence type="ECO:0000259" key="11">
    <source>
        <dbReference type="Pfam" id="PF00534"/>
    </source>
</evidence>
<dbReference type="SUPFAM" id="SSF53756">
    <property type="entry name" value="UDP-Glycosyltransferase/glycogen phosphorylase"/>
    <property type="match status" value="1"/>
</dbReference>
<keyword evidence="6" id="KW-1133">Transmembrane helix</keyword>
<dbReference type="InterPro" id="IPR027054">
    <property type="entry name" value="ALG2"/>
</dbReference>
<feature type="domain" description="Glycosyltransferase subfamily 4-like N-terminal" evidence="12">
    <location>
        <begin position="13"/>
        <end position="186"/>
    </location>
</feature>
<proteinExistence type="evidence at transcript level"/>
<dbReference type="InterPro" id="IPR028098">
    <property type="entry name" value="Glyco_trans_4-like_N"/>
</dbReference>
<dbReference type="FunFam" id="3.40.50.2000:FF:000210">
    <property type="entry name" value="Alpha-1,3/1,6-mannosyltransferase ALG2"/>
    <property type="match status" value="1"/>
</dbReference>
<dbReference type="Pfam" id="PF00534">
    <property type="entry name" value="Glycos_transf_1"/>
    <property type="match status" value="1"/>
</dbReference>
<accession>A0A4Y7LMI7</accession>
<keyword evidence="7" id="KW-0472">Membrane</keyword>
<dbReference type="UniPathway" id="UPA00378"/>
<keyword evidence="4" id="KW-0812">Transmembrane</keyword>
<comment type="similarity">
    <text evidence="10">Belongs to the glycosyltransferase group 1 family.</text>
</comment>
<evidence type="ECO:0000259" key="12">
    <source>
        <dbReference type="Pfam" id="PF13439"/>
    </source>
</evidence>
<dbReference type="CDD" id="cd03805">
    <property type="entry name" value="GT4_ALG2-like"/>
    <property type="match status" value="1"/>
</dbReference>
<keyword evidence="3 10" id="KW-0808">Transferase</keyword>
<dbReference type="Gene3D" id="3.40.50.2000">
    <property type="entry name" value="Glycogen Phosphorylase B"/>
    <property type="match status" value="2"/>
</dbReference>
<dbReference type="EC" id="2.4.1.257" evidence="10"/>
<reference evidence="13" key="1">
    <citation type="submission" date="2018-08" db="EMBL/GenBank/DDBJ databases">
        <authorList>
            <person name="Cornetti L."/>
        </authorList>
    </citation>
    <scope>NUCLEOTIDE SEQUENCE</scope>
    <source>
        <strain evidence="13">FI-BAL1-1</strain>
    </source>
</reference>
<evidence type="ECO:0000256" key="2">
    <source>
        <dbReference type="ARBA" id="ARBA00022676"/>
    </source>
</evidence>
<evidence type="ECO:0000256" key="1">
    <source>
        <dbReference type="ARBA" id="ARBA00004922"/>
    </source>
</evidence>
<protein>
    <recommendedName>
        <fullName evidence="10">Alpha-1,3/1,6-mannosyltransferase ALG2</fullName>
        <ecNumber evidence="10">2.4.1.132</ecNumber>
        <ecNumber evidence="10">2.4.1.257</ecNumber>
    </recommendedName>
    <alternativeName>
        <fullName evidence="10">GDP-Man:Man(1)GlcNAc(2)-PP-Dol alpha-1,3-mannosyltransferase</fullName>
    </alternativeName>
</protein>
<gene>
    <name evidence="13" type="primary">EOG090X069M</name>
</gene>
<dbReference type="EMBL" id="LR000182">
    <property type="protein sequence ID" value="SVE69801.1"/>
    <property type="molecule type" value="mRNA"/>
</dbReference>
<comment type="catalytic activity">
    <reaction evidence="8 10">
        <text>a beta-D-Man-(1-&gt;4)-beta-D-GlcNAc-(1-&gt;4)-alpha-D-GlcNAc-diphospho-di-trans,poly-cis-dolichol + GDP-alpha-D-mannose = an alpha-D-Man-(1-&gt;3)-beta-D-Man-(1-&gt;4)-beta-D-GlcNAc-(1-&gt;4)-alpha-D-GlcNAc-diphospho-di-trans,poly-cis-dolichol + GDP + H(+)</text>
        <dbReference type="Rhea" id="RHEA:29515"/>
        <dbReference type="Rhea" id="RHEA-COMP:19511"/>
        <dbReference type="Rhea" id="RHEA-COMP:19513"/>
        <dbReference type="ChEBI" id="CHEBI:15378"/>
        <dbReference type="ChEBI" id="CHEBI:57527"/>
        <dbReference type="ChEBI" id="CHEBI:58189"/>
        <dbReference type="ChEBI" id="CHEBI:58472"/>
        <dbReference type="ChEBI" id="CHEBI:132510"/>
        <dbReference type="EC" id="2.4.1.132"/>
    </reaction>
    <physiologicalReaction direction="left-to-right" evidence="8 10">
        <dbReference type="Rhea" id="RHEA:29516"/>
    </physiologicalReaction>
</comment>
<evidence type="ECO:0000256" key="4">
    <source>
        <dbReference type="ARBA" id="ARBA00022692"/>
    </source>
</evidence>
<evidence type="ECO:0000256" key="8">
    <source>
        <dbReference type="ARBA" id="ARBA00045103"/>
    </source>
</evidence>
<evidence type="ECO:0000256" key="10">
    <source>
        <dbReference type="RuleBase" id="RU367136"/>
    </source>
</evidence>